<evidence type="ECO:0000256" key="1">
    <source>
        <dbReference type="SAM" id="MobiDB-lite"/>
    </source>
</evidence>
<gene>
    <name evidence="2" type="ORF">METZ01_LOCUS3848</name>
</gene>
<accession>A0A381NA84</accession>
<reference evidence="2" key="1">
    <citation type="submission" date="2018-05" db="EMBL/GenBank/DDBJ databases">
        <authorList>
            <person name="Lanie J.A."/>
            <person name="Ng W.-L."/>
            <person name="Kazmierczak K.M."/>
            <person name="Andrzejewski T.M."/>
            <person name="Davidsen T.M."/>
            <person name="Wayne K.J."/>
            <person name="Tettelin H."/>
            <person name="Glass J.I."/>
            <person name="Rusch D."/>
            <person name="Podicherti R."/>
            <person name="Tsui H.-C.T."/>
            <person name="Winkler M.E."/>
        </authorList>
    </citation>
    <scope>NUCLEOTIDE SEQUENCE</scope>
</reference>
<dbReference type="EMBL" id="UINC01000199">
    <property type="protein sequence ID" value="SUZ50994.1"/>
    <property type="molecule type" value="Genomic_DNA"/>
</dbReference>
<sequence>MVLETVSPELLSCVQTALGDEQYNAIISGRQDAVAEQLGIVLPCIMQYPQEANAIMEMFGLDMGAIMAASTPIPNTQNPSPTNTVVPKPTNTPTLAPTATSVPTLYPTPTNTPTVAPMPTATPTPIPTKTPMPPANSTDSNYTLIVDQGQESWSGKTVTFRVGGNQAGETAFWVQGGSTYLDLTAYSGYSKAFSEIYSNTRISFLAQRVPPHVFVGTAYLDGVPASGGTAVSAWIDGVLEAETVVHETVASNLNNSASATFSVLVDNGSLEIVWEFSNASKSWRFFDPSVGLLAASTLTDVTPGDIMWVNVSSEQSFQSGILFPGWNLISLD</sequence>
<evidence type="ECO:0000313" key="2">
    <source>
        <dbReference type="EMBL" id="SUZ50994.1"/>
    </source>
</evidence>
<proteinExistence type="predicted"/>
<name>A0A381NA84_9ZZZZ</name>
<dbReference type="AlphaFoldDB" id="A0A381NA84"/>
<feature type="region of interest" description="Disordered" evidence="1">
    <location>
        <begin position="95"/>
        <end position="120"/>
    </location>
</feature>
<organism evidence="2">
    <name type="scientific">marine metagenome</name>
    <dbReference type="NCBI Taxonomy" id="408172"/>
    <lineage>
        <taxon>unclassified sequences</taxon>
        <taxon>metagenomes</taxon>
        <taxon>ecological metagenomes</taxon>
    </lineage>
</organism>
<feature type="compositionally biased region" description="Low complexity" evidence="1">
    <location>
        <begin position="95"/>
        <end position="119"/>
    </location>
</feature>
<protein>
    <submittedName>
        <fullName evidence="2">Uncharacterized protein</fullName>
    </submittedName>
</protein>